<sequence>MKKCLLSFLLILVFFMNGCASVPEATAGKPAEKIKIGFLNVSSFPAFASVEIDGKHIGKTPLEKVSLSPGTHQVIISEGGYKNSENLVEIKPGETTHLGVALEKIYRATPEKTRTYTYKEPEKVIVLPGEPGGIMGRFGYYVCDYPKFVGHIDFVKKRNSDFYKSLTLADTMRLKRRLFSPRCWSLSGFPEWKSLLTLCLAEDDVDEVFMFSETASPGVLVFRTNKNIPLVGPEIVRKKIAGIEYFAFSNKRLYIANTEEHIFCISHDQRQLEGALLNFKGRHQPRLDENLRRALESIASQANYVAFQLPALPKILAQVLPELKVYALGWTLSSSYDVREFCVFPTEREAETYLRTQKNAFEILGWAKCVEIQQINNCTITSLTFSIKDIR</sequence>
<name>A0A2M7E896_9BACT</name>
<gene>
    <name evidence="3" type="ORF">COS11_04870</name>
</gene>
<dbReference type="Proteomes" id="UP000228886">
    <property type="component" value="Unassembled WGS sequence"/>
</dbReference>
<proteinExistence type="predicted"/>
<evidence type="ECO:0000259" key="2">
    <source>
        <dbReference type="Pfam" id="PF08308"/>
    </source>
</evidence>
<protein>
    <recommendedName>
        <fullName evidence="2">PEGA domain-containing protein</fullName>
    </recommendedName>
</protein>
<feature type="domain" description="PEGA" evidence="2">
    <location>
        <begin position="39"/>
        <end position="104"/>
    </location>
</feature>
<dbReference type="Pfam" id="PF08308">
    <property type="entry name" value="PEGA"/>
    <property type="match status" value="1"/>
</dbReference>
<evidence type="ECO:0000256" key="1">
    <source>
        <dbReference type="SAM" id="SignalP"/>
    </source>
</evidence>
<feature type="signal peptide" evidence="1">
    <location>
        <begin position="1"/>
        <end position="20"/>
    </location>
</feature>
<dbReference type="EMBL" id="PETL01000231">
    <property type="protein sequence ID" value="PIV63918.1"/>
    <property type="molecule type" value="Genomic_DNA"/>
</dbReference>
<keyword evidence="1" id="KW-0732">Signal</keyword>
<organism evidence="3 4">
    <name type="scientific">bacterium (Candidatus Ratteibacteria) CG01_land_8_20_14_3_00_40_19</name>
    <dbReference type="NCBI Taxonomy" id="2014290"/>
    <lineage>
        <taxon>Bacteria</taxon>
        <taxon>Candidatus Ratteibacteria</taxon>
    </lineage>
</organism>
<dbReference type="AlphaFoldDB" id="A0A2M7E896"/>
<accession>A0A2M7E896</accession>
<dbReference type="InterPro" id="IPR013229">
    <property type="entry name" value="PEGA"/>
</dbReference>
<evidence type="ECO:0000313" key="3">
    <source>
        <dbReference type="EMBL" id="PIV63918.1"/>
    </source>
</evidence>
<comment type="caution">
    <text evidence="3">The sequence shown here is derived from an EMBL/GenBank/DDBJ whole genome shotgun (WGS) entry which is preliminary data.</text>
</comment>
<evidence type="ECO:0000313" key="4">
    <source>
        <dbReference type="Proteomes" id="UP000228886"/>
    </source>
</evidence>
<reference evidence="4" key="1">
    <citation type="submission" date="2017-09" db="EMBL/GenBank/DDBJ databases">
        <title>Depth-based differentiation of microbial function through sediment-hosted aquifers and enrichment of novel symbionts in the deep terrestrial subsurface.</title>
        <authorList>
            <person name="Probst A.J."/>
            <person name="Ladd B."/>
            <person name="Jarett J.K."/>
            <person name="Geller-Mcgrath D.E."/>
            <person name="Sieber C.M.K."/>
            <person name="Emerson J.B."/>
            <person name="Anantharaman K."/>
            <person name="Thomas B.C."/>
            <person name="Malmstrom R."/>
            <person name="Stieglmeier M."/>
            <person name="Klingl A."/>
            <person name="Woyke T."/>
            <person name="Ryan C.M."/>
            <person name="Banfield J.F."/>
        </authorList>
    </citation>
    <scope>NUCLEOTIDE SEQUENCE [LARGE SCALE GENOMIC DNA]</scope>
</reference>
<feature type="chain" id="PRO_5014921772" description="PEGA domain-containing protein" evidence="1">
    <location>
        <begin position="21"/>
        <end position="391"/>
    </location>
</feature>